<accession>G8LM81</accession>
<reference evidence="1 2" key="1">
    <citation type="journal article" date="2011" name="Stand. Genomic Sci.">
        <title>Complete genome of the onion pathogen Enterobacter cloacae EcWSU1.</title>
        <authorList>
            <person name="Humann J.L."/>
            <person name="Wildung M."/>
            <person name="Cheng C.H."/>
            <person name="Lee T."/>
            <person name="Stewart J.E."/>
            <person name="Drew J.C."/>
            <person name="Triplett E.W."/>
            <person name="Main D."/>
            <person name="Schroeder B.K."/>
        </authorList>
    </citation>
    <scope>NUCLEOTIDE SEQUENCE [LARGE SCALE GENOMIC DNA]</scope>
    <source>
        <strain evidence="1 2">EcWSU1</strain>
    </source>
</reference>
<dbReference type="FunFam" id="2.40.128.200:FF:000001">
    <property type="entry name" value="C-type lysozyme inhibitor"/>
    <property type="match status" value="1"/>
</dbReference>
<dbReference type="InterPro" id="IPR036328">
    <property type="entry name" value="MliC_sf"/>
</dbReference>
<gene>
    <name evidence="1" type="primary">mliC</name>
    <name evidence="1" type="ORF">EcWSU1_01916</name>
</gene>
<proteinExistence type="predicted"/>
<dbReference type="Pfam" id="PF09864">
    <property type="entry name" value="MliC"/>
    <property type="match status" value="1"/>
</dbReference>
<dbReference type="AlphaFoldDB" id="G8LM81"/>
<dbReference type="NCBIfam" id="NF008475">
    <property type="entry name" value="PRK11372.1"/>
    <property type="match status" value="1"/>
</dbReference>
<evidence type="ECO:0000313" key="2">
    <source>
        <dbReference type="Proteomes" id="UP000007838"/>
    </source>
</evidence>
<name>G8LM81_9ENTR</name>
<dbReference type="InterPro" id="IPR018660">
    <property type="entry name" value="MliC"/>
</dbReference>
<organism evidence="1 2">
    <name type="scientific">Enterobacter ludwigii</name>
    <dbReference type="NCBI Taxonomy" id="299767"/>
    <lineage>
        <taxon>Bacteria</taxon>
        <taxon>Pseudomonadati</taxon>
        <taxon>Pseudomonadota</taxon>
        <taxon>Gammaproteobacteria</taxon>
        <taxon>Enterobacterales</taxon>
        <taxon>Enterobacteriaceae</taxon>
        <taxon>Enterobacter</taxon>
        <taxon>Enterobacter cloacae complex</taxon>
    </lineage>
</organism>
<protein>
    <submittedName>
        <fullName evidence="1">Membrane-bound lysozyme inhibitor of C-type lysozyme</fullName>
    </submittedName>
</protein>
<dbReference type="Proteomes" id="UP000007838">
    <property type="component" value="Chromosome"/>
</dbReference>
<dbReference type="Gene3D" id="2.40.128.200">
    <property type="match status" value="1"/>
</dbReference>
<dbReference type="HOGENOM" id="CLU_166586_0_0_6"/>
<evidence type="ECO:0000313" key="1">
    <source>
        <dbReference type="EMBL" id="AEW73354.1"/>
    </source>
</evidence>
<sequence>MKQEGSHALQDQESLRNTPMKKLLLIAAPLLLSGCSVYNQFLDRMQTDTLEYRCDEKPLTVKLNNPRQEASFVYDNKLLTLKQGISASGARYTDGIYVFWSKGDSATVYKRDRIVLNNCQLENPKR</sequence>
<dbReference type="PROSITE" id="PS51257">
    <property type="entry name" value="PROKAR_LIPOPROTEIN"/>
    <property type="match status" value="1"/>
</dbReference>
<dbReference type="EMBL" id="CP002886">
    <property type="protein sequence ID" value="AEW73354.1"/>
    <property type="molecule type" value="Genomic_DNA"/>
</dbReference>
<dbReference type="eggNOG" id="COG3895">
    <property type="taxonomic scope" value="Bacteria"/>
</dbReference>
<dbReference type="SUPFAM" id="SSF141488">
    <property type="entry name" value="YdhA-like"/>
    <property type="match status" value="1"/>
</dbReference>
<dbReference type="KEGG" id="eec:EcWSU1_01916"/>